<accession>A0A3Q4BNZ1</accession>
<evidence type="ECO:0000256" key="28">
    <source>
        <dbReference type="ARBA" id="ARBA00074253"/>
    </source>
</evidence>
<evidence type="ECO:0000313" key="31">
    <source>
        <dbReference type="Proteomes" id="UP000261620"/>
    </source>
</evidence>
<keyword evidence="17" id="KW-0460">Magnesium</keyword>
<dbReference type="Pfam" id="PF00069">
    <property type="entry name" value="Pkinase"/>
    <property type="match status" value="1"/>
</dbReference>
<dbReference type="GO" id="GO:0043066">
    <property type="term" value="P:negative regulation of apoptotic process"/>
    <property type="evidence" value="ECO:0007669"/>
    <property type="project" value="UniProtKB-ARBA"/>
</dbReference>
<evidence type="ECO:0000256" key="5">
    <source>
        <dbReference type="ARBA" id="ARBA00012513"/>
    </source>
</evidence>
<keyword evidence="11" id="KW-0479">Metal-binding</keyword>
<evidence type="ECO:0000256" key="14">
    <source>
        <dbReference type="ARBA" id="ARBA00022787"/>
    </source>
</evidence>
<evidence type="ECO:0000256" key="24">
    <source>
        <dbReference type="ARBA" id="ARBA00047899"/>
    </source>
</evidence>
<dbReference type="GO" id="GO:0005741">
    <property type="term" value="C:mitochondrial outer membrane"/>
    <property type="evidence" value="ECO:0007669"/>
    <property type="project" value="UniProtKB-SubCell"/>
</dbReference>
<comment type="subunit">
    <text evidence="26">Upon mitochondrial depolarization, it forms a supercomplex with TOM and TIM23 complexes. PINK1-TOM-TIM23 supercomplex formation requires PINK1 interaction with TOMM20 and TOMM70 and is critical for PINK1 stabilization at the outer mitochondrial membrane, kinase activation and downstream mitophagy. Upon mitochondrial depolarization, interacts with TIMM23; the interaction is required for PINK1 accumulation at the outer mitochondrial membrane, kinase activation by autophosphorylation and PRKN recruitement to mitochondria. Interacts with PRKN. Interacts with FBXO7. Forms a complex with PRKN and PARK7. Interacts with NENF.</text>
</comment>
<dbReference type="SMART" id="SM00220">
    <property type="entry name" value="S_TKc"/>
    <property type="match status" value="1"/>
</dbReference>
<keyword evidence="13" id="KW-0418">Kinase</keyword>
<dbReference type="GO" id="GO:0004674">
    <property type="term" value="F:protein serine/threonine kinase activity"/>
    <property type="evidence" value="ECO:0007669"/>
    <property type="project" value="UniProtKB-KW"/>
</dbReference>
<evidence type="ECO:0000256" key="6">
    <source>
        <dbReference type="ARBA" id="ARBA00022490"/>
    </source>
</evidence>
<proteinExistence type="inferred from homology"/>
<evidence type="ECO:0000256" key="16">
    <source>
        <dbReference type="ARBA" id="ARBA00022840"/>
    </source>
</evidence>
<dbReference type="SUPFAM" id="SSF56112">
    <property type="entry name" value="Protein kinase-like (PK-like)"/>
    <property type="match status" value="1"/>
</dbReference>
<keyword evidence="6" id="KW-0963">Cytoplasm</keyword>
<evidence type="ECO:0000256" key="4">
    <source>
        <dbReference type="ARBA" id="ARBA00004572"/>
    </source>
</evidence>
<evidence type="ECO:0000256" key="11">
    <source>
        <dbReference type="ARBA" id="ARBA00022723"/>
    </source>
</evidence>
<evidence type="ECO:0000256" key="2">
    <source>
        <dbReference type="ARBA" id="ARBA00004434"/>
    </source>
</evidence>
<evidence type="ECO:0000259" key="29">
    <source>
        <dbReference type="PROSITE" id="PS50011"/>
    </source>
</evidence>
<dbReference type="InterPro" id="IPR051511">
    <property type="entry name" value="MitoQC_Scaffold_Kinases"/>
</dbReference>
<evidence type="ECO:0000256" key="20">
    <source>
        <dbReference type="ARBA" id="ARBA00023006"/>
    </source>
</evidence>
<dbReference type="InterPro" id="IPR011009">
    <property type="entry name" value="Kinase-like_dom_sf"/>
</dbReference>
<comment type="similarity">
    <text evidence="23">Belongs to the protein kinase superfamily.</text>
</comment>
<evidence type="ECO:0000256" key="18">
    <source>
        <dbReference type="ARBA" id="ARBA00022946"/>
    </source>
</evidence>
<evidence type="ECO:0000256" key="1">
    <source>
        <dbReference type="ARBA" id="ARBA00001946"/>
    </source>
</evidence>
<evidence type="ECO:0000256" key="3">
    <source>
        <dbReference type="ARBA" id="ARBA00004514"/>
    </source>
</evidence>
<dbReference type="PROSITE" id="PS00108">
    <property type="entry name" value="PROTEIN_KINASE_ST"/>
    <property type="match status" value="1"/>
</dbReference>
<evidence type="ECO:0000256" key="17">
    <source>
        <dbReference type="ARBA" id="ARBA00022842"/>
    </source>
</evidence>
<keyword evidence="18" id="KW-0809">Transit peptide</keyword>
<comment type="catalytic activity">
    <reaction evidence="25">
        <text>L-seryl-[protein] + ATP = O-phospho-L-seryl-[protein] + ADP + H(+)</text>
        <dbReference type="Rhea" id="RHEA:17989"/>
        <dbReference type="Rhea" id="RHEA-COMP:9863"/>
        <dbReference type="Rhea" id="RHEA-COMP:11604"/>
        <dbReference type="ChEBI" id="CHEBI:15378"/>
        <dbReference type="ChEBI" id="CHEBI:29999"/>
        <dbReference type="ChEBI" id="CHEBI:30616"/>
        <dbReference type="ChEBI" id="CHEBI:83421"/>
        <dbReference type="ChEBI" id="CHEBI:456216"/>
        <dbReference type="EC" id="2.7.11.1"/>
    </reaction>
</comment>
<feature type="domain" description="Protein kinase" evidence="29">
    <location>
        <begin position="134"/>
        <end position="477"/>
    </location>
</feature>
<evidence type="ECO:0000256" key="10">
    <source>
        <dbReference type="ARBA" id="ARBA00022692"/>
    </source>
</evidence>
<dbReference type="GO" id="GO:0005783">
    <property type="term" value="C:endoplasmic reticulum"/>
    <property type="evidence" value="ECO:0007669"/>
    <property type="project" value="UniProtKB-ARBA"/>
</dbReference>
<dbReference type="InterPro" id="IPR008271">
    <property type="entry name" value="Ser/Thr_kinase_AS"/>
</dbReference>
<comment type="cofactor">
    <cofactor evidence="1">
        <name>Mg(2+)</name>
        <dbReference type="ChEBI" id="CHEBI:18420"/>
    </cofactor>
</comment>
<evidence type="ECO:0000256" key="21">
    <source>
        <dbReference type="ARBA" id="ARBA00023128"/>
    </source>
</evidence>
<dbReference type="GO" id="GO:0090141">
    <property type="term" value="P:positive regulation of mitochondrial fission"/>
    <property type="evidence" value="ECO:0007669"/>
    <property type="project" value="TreeGrafter"/>
</dbReference>
<evidence type="ECO:0000313" key="30">
    <source>
        <dbReference type="Ensembl" id="ENSMMOP00000022462.1"/>
    </source>
</evidence>
<keyword evidence="21" id="KW-0496">Mitochondrion</keyword>
<dbReference type="Proteomes" id="UP000261620">
    <property type="component" value="Unplaced"/>
</dbReference>
<dbReference type="GO" id="GO:0005524">
    <property type="term" value="F:ATP binding"/>
    <property type="evidence" value="ECO:0007669"/>
    <property type="project" value="UniProtKB-KW"/>
</dbReference>
<evidence type="ECO:0000256" key="25">
    <source>
        <dbReference type="ARBA" id="ARBA00048679"/>
    </source>
</evidence>
<evidence type="ECO:0000256" key="19">
    <source>
        <dbReference type="ARBA" id="ARBA00022989"/>
    </source>
</evidence>
<evidence type="ECO:0000256" key="23">
    <source>
        <dbReference type="ARBA" id="ARBA00038349"/>
    </source>
</evidence>
<evidence type="ECO:0000256" key="26">
    <source>
        <dbReference type="ARBA" id="ARBA00062732"/>
    </source>
</evidence>
<evidence type="ECO:0000256" key="15">
    <source>
        <dbReference type="ARBA" id="ARBA00022792"/>
    </source>
</evidence>
<keyword evidence="14" id="KW-1000">Mitochondrion outer membrane</keyword>
<organism evidence="30 31">
    <name type="scientific">Mola mola</name>
    <name type="common">Ocean sunfish</name>
    <name type="synonym">Tetraodon mola</name>
    <dbReference type="NCBI Taxonomy" id="94237"/>
    <lineage>
        <taxon>Eukaryota</taxon>
        <taxon>Metazoa</taxon>
        <taxon>Chordata</taxon>
        <taxon>Craniata</taxon>
        <taxon>Vertebrata</taxon>
        <taxon>Euteleostomi</taxon>
        <taxon>Actinopterygii</taxon>
        <taxon>Neopterygii</taxon>
        <taxon>Teleostei</taxon>
        <taxon>Neoteleostei</taxon>
        <taxon>Acanthomorphata</taxon>
        <taxon>Eupercaria</taxon>
        <taxon>Tetraodontiformes</taxon>
        <taxon>Molidae</taxon>
        <taxon>Mola</taxon>
    </lineage>
</organism>
<dbReference type="GO" id="GO:0005743">
    <property type="term" value="C:mitochondrial inner membrane"/>
    <property type="evidence" value="ECO:0007669"/>
    <property type="project" value="UniProtKB-SubCell"/>
</dbReference>
<evidence type="ECO:0000256" key="7">
    <source>
        <dbReference type="ARBA" id="ARBA00022527"/>
    </source>
</evidence>
<keyword evidence="15" id="KW-0999">Mitochondrion inner membrane</keyword>
<sequence>MSVKHVISRGLQLGRSLLHLGFLKSGGRVAAKLRVNGLQPRAFLPSRYRYYRTSLRGLAAQLQSAGLGRRFGGGSPRNRSVFLALGFGVGLIEQQLEEDRRSAATCREIQAVFSRKGFQSPLKPLTSGYKLEDYVIGNQIGKGSNGAVYEAAAPFAPLTLREDEDEEETACSLACCSLKKFPLAIKMMWNFGAGSSSEAILKSMSQELVPAAPLALKREKEQITLDGHFGVLPKRLSAHPNVIRVHRAFTADVPLLPGAQEEYPDVLPARLNPAGLGNNRTLFLVMKNYACTLRQFLEASTPDCRQGSLMVLQLLEAVDHLCRQGVAHRDLKSDNVLLEYDSDGCPRLVITDFGCCLAQSDSSLKLPFNSMWVSRGGNASLMAPEVTTAVPGCGVAIDYSKSDAWAVGAISYEIFGHHNPFYRAAGLESRSYQEQQLPPLPAGVPADVQSVIRLLLRRNPGKRPSARVAANMLHLSLWGRGALAYQDSVGVRKLVDWLLCQSAVVLLRGCRGPAGNTVEAELQRSFLSNLELEDLRTAVGFLLHGREQSLIHNTQNVSS</sequence>
<keyword evidence="31" id="KW-1185">Reference proteome</keyword>
<dbReference type="GO" id="GO:0046872">
    <property type="term" value="F:metal ion binding"/>
    <property type="evidence" value="ECO:0007669"/>
    <property type="project" value="UniProtKB-KW"/>
</dbReference>
<evidence type="ECO:0000256" key="9">
    <source>
        <dbReference type="ARBA" id="ARBA00022679"/>
    </source>
</evidence>
<keyword evidence="10" id="KW-0812">Transmembrane</keyword>
<dbReference type="GO" id="GO:0005829">
    <property type="term" value="C:cytosol"/>
    <property type="evidence" value="ECO:0007669"/>
    <property type="project" value="UniProtKB-SubCell"/>
</dbReference>
<dbReference type="GO" id="GO:0000422">
    <property type="term" value="P:autophagy of mitochondrion"/>
    <property type="evidence" value="ECO:0007669"/>
    <property type="project" value="TreeGrafter"/>
</dbReference>
<reference evidence="30" key="2">
    <citation type="submission" date="2025-09" db="UniProtKB">
        <authorList>
            <consortium name="Ensembl"/>
        </authorList>
    </citation>
    <scope>IDENTIFICATION</scope>
</reference>
<dbReference type="EC" id="2.7.11.1" evidence="5"/>
<name>A0A3Q4BNZ1_MOLML</name>
<keyword evidence="9" id="KW-0808">Transferase</keyword>
<dbReference type="GO" id="GO:0006950">
    <property type="term" value="P:response to stress"/>
    <property type="evidence" value="ECO:0007669"/>
    <property type="project" value="UniProtKB-ARBA"/>
</dbReference>
<dbReference type="PROSITE" id="PS50011">
    <property type="entry name" value="PROTEIN_KINASE_DOM"/>
    <property type="match status" value="1"/>
</dbReference>
<dbReference type="FunFam" id="1.10.510.10:FF:000418">
    <property type="entry name" value="PTEN induced kinase 1"/>
    <property type="match status" value="1"/>
</dbReference>
<keyword evidence="19" id="KW-1133">Transmembrane helix</keyword>
<comment type="subcellular location">
    <subcellularLocation>
        <location evidence="3">Cytoplasm</location>
        <location evidence="3">Cytosol</location>
    </subcellularLocation>
    <subcellularLocation>
        <location evidence="2">Mitochondrion inner membrane</location>
        <topology evidence="2">Single-pass membrane protein</topology>
    </subcellularLocation>
    <subcellularLocation>
        <location evidence="4">Mitochondrion outer membrane</location>
        <topology evidence="4">Single-pass membrane protein</topology>
    </subcellularLocation>
</comment>
<reference evidence="30" key="1">
    <citation type="submission" date="2025-08" db="UniProtKB">
        <authorList>
            <consortium name="Ensembl"/>
        </authorList>
    </citation>
    <scope>IDENTIFICATION</scope>
</reference>
<dbReference type="Gene3D" id="1.10.510.10">
    <property type="entry name" value="Transferase(Phosphotransferase) domain 1"/>
    <property type="match status" value="1"/>
</dbReference>
<keyword evidence="20" id="KW-0072">Autophagy</keyword>
<dbReference type="Ensembl" id="ENSMMOT00000022833.1">
    <property type="protein sequence ID" value="ENSMMOP00000022462.1"/>
    <property type="gene ID" value="ENSMMOG00000017064.1"/>
</dbReference>
<keyword evidence="8" id="KW-0597">Phosphoprotein</keyword>
<dbReference type="InterPro" id="IPR000719">
    <property type="entry name" value="Prot_kinase_dom"/>
</dbReference>
<dbReference type="STRING" id="94237.ENSMMOP00000022462"/>
<protein>
    <recommendedName>
        <fullName evidence="28">Serine/threonine-protein kinase PINK1, mitochondrial</fullName>
        <ecNumber evidence="5">2.7.11.1</ecNumber>
    </recommendedName>
    <alternativeName>
        <fullName evidence="27">Serine/threonine-protein kinase Pink1, mitochondrial</fullName>
    </alternativeName>
</protein>
<dbReference type="PANTHER" id="PTHR22972:SF7">
    <property type="entry name" value="SERINE_THREONINE-PROTEIN KINASE PINK1, MITOCHONDRIAL"/>
    <property type="match status" value="1"/>
</dbReference>
<comment type="catalytic activity">
    <reaction evidence="24">
        <text>L-threonyl-[protein] + ATP = O-phospho-L-threonyl-[protein] + ADP + H(+)</text>
        <dbReference type="Rhea" id="RHEA:46608"/>
        <dbReference type="Rhea" id="RHEA-COMP:11060"/>
        <dbReference type="Rhea" id="RHEA-COMP:11605"/>
        <dbReference type="ChEBI" id="CHEBI:15378"/>
        <dbReference type="ChEBI" id="CHEBI:30013"/>
        <dbReference type="ChEBI" id="CHEBI:30616"/>
        <dbReference type="ChEBI" id="CHEBI:61977"/>
        <dbReference type="ChEBI" id="CHEBI:456216"/>
        <dbReference type="EC" id="2.7.11.1"/>
    </reaction>
</comment>
<keyword evidence="22" id="KW-0472">Membrane</keyword>
<keyword evidence="16" id="KW-0067">ATP-binding</keyword>
<evidence type="ECO:0000256" key="12">
    <source>
        <dbReference type="ARBA" id="ARBA00022741"/>
    </source>
</evidence>
<keyword evidence="12" id="KW-0547">Nucleotide-binding</keyword>
<keyword evidence="7" id="KW-0723">Serine/threonine-protein kinase</keyword>
<dbReference type="PANTHER" id="PTHR22972">
    <property type="entry name" value="SERINE/THREONINE PROTEIN KINASE"/>
    <property type="match status" value="1"/>
</dbReference>
<dbReference type="AlphaFoldDB" id="A0A3Q4BNZ1"/>
<evidence type="ECO:0000256" key="8">
    <source>
        <dbReference type="ARBA" id="ARBA00022553"/>
    </source>
</evidence>
<evidence type="ECO:0000256" key="27">
    <source>
        <dbReference type="ARBA" id="ARBA00071830"/>
    </source>
</evidence>
<evidence type="ECO:0000256" key="13">
    <source>
        <dbReference type="ARBA" id="ARBA00022777"/>
    </source>
</evidence>
<dbReference type="OMA" id="TCCSLRN"/>
<evidence type="ECO:0000256" key="22">
    <source>
        <dbReference type="ARBA" id="ARBA00023136"/>
    </source>
</evidence>